<dbReference type="Gene3D" id="1.10.510.10">
    <property type="entry name" value="Transferase(Phosphotransferase) domain 1"/>
    <property type="match status" value="1"/>
</dbReference>
<sequence>MSTFTPELWEPQLLNNHCRAPQRRADSRRPSASTSNANGGNTSPTNPTNPTNTTNVNNSSHQSSRSSSPGPERKPSKKTALGKNNEFAYSMSNMFSDPKSVDEMDLDDEQIGSLLAKQGFKWTILHLADDDVEKTQPMGPLKVHSGRFFAQDSDESEDEDHKGSDEHDKEEAPRRSTSTKKPSPLVPKPESINTSSSIPVVDEEPYKEVRRASSSHSLFRDFFLRHKESKPDLANNNKDGSVSNNADKTSSANSSMYGSLGRTSKTSKSTDPLIERATTPLSTSPITNGSTGAVVSPSGVTMERKLSSKGSLQDEYGEKRHQLGRGANAVVRLCCPANGEPGERYAIKEFRKRRRDETPKEYLKKVVSEFCISSTLKHENIIKTVDLIQDEGKNWCEVMEYMEGGDLYARIHAGLVTDHAEINCYFKQIVNGVRYLHSEMGVAHRDLKPENILLDKYYRIIKITDFGVSDVFRAPMEKKIRKMKGVCGSSPYIAPEEFGDGPDSESVEYDPEPVDVWATGIILYVMYYSAIPWKIAVKTDPRYKYYLDHKNGSFWPIDRLSPGPRRLLYRMLDPNPETRIKISEIVEDDWFKTVECCTDAAAVPGQQVKHKHELRESFFFRGLYSPGDDAQVDIVDLEHLWRRRESEGFLSLHWTRGMNLVMFQIARLEHDPEPVDVWATGIVACVIYVCAMDDCIPNGSALQVPSGFKNESLGPMVD</sequence>
<dbReference type="PANTHER" id="PTHR24343">
    <property type="entry name" value="SERINE/THREONINE KINASE"/>
    <property type="match status" value="1"/>
</dbReference>
<feature type="compositionally biased region" description="Polar residues" evidence="10">
    <location>
        <begin position="234"/>
        <end position="270"/>
    </location>
</feature>
<comment type="catalytic activity">
    <reaction evidence="8">
        <text>L-seryl-[protein] + ATP = O-phospho-L-seryl-[protein] + ADP + H(+)</text>
        <dbReference type="Rhea" id="RHEA:17989"/>
        <dbReference type="Rhea" id="RHEA-COMP:9863"/>
        <dbReference type="Rhea" id="RHEA-COMP:11604"/>
        <dbReference type="ChEBI" id="CHEBI:15378"/>
        <dbReference type="ChEBI" id="CHEBI:29999"/>
        <dbReference type="ChEBI" id="CHEBI:30616"/>
        <dbReference type="ChEBI" id="CHEBI:83421"/>
        <dbReference type="ChEBI" id="CHEBI:456216"/>
        <dbReference type="EC" id="2.7.11.1"/>
    </reaction>
</comment>
<proteinExistence type="predicted"/>
<evidence type="ECO:0000259" key="11">
    <source>
        <dbReference type="PROSITE" id="PS50011"/>
    </source>
</evidence>
<dbReference type="Pfam" id="PF00069">
    <property type="entry name" value="Pkinase"/>
    <property type="match status" value="1"/>
</dbReference>
<evidence type="ECO:0000256" key="9">
    <source>
        <dbReference type="PROSITE-ProRule" id="PRU10141"/>
    </source>
</evidence>
<comment type="catalytic activity">
    <reaction evidence="7">
        <text>L-threonyl-[protein] + ATP = O-phospho-L-threonyl-[protein] + ADP + H(+)</text>
        <dbReference type="Rhea" id="RHEA:46608"/>
        <dbReference type="Rhea" id="RHEA-COMP:11060"/>
        <dbReference type="Rhea" id="RHEA-COMP:11605"/>
        <dbReference type="ChEBI" id="CHEBI:15378"/>
        <dbReference type="ChEBI" id="CHEBI:30013"/>
        <dbReference type="ChEBI" id="CHEBI:30616"/>
        <dbReference type="ChEBI" id="CHEBI:61977"/>
        <dbReference type="ChEBI" id="CHEBI:456216"/>
        <dbReference type="EC" id="2.7.11.1"/>
    </reaction>
</comment>
<evidence type="ECO:0000256" key="8">
    <source>
        <dbReference type="ARBA" id="ARBA00048679"/>
    </source>
</evidence>
<feature type="region of interest" description="Disordered" evidence="10">
    <location>
        <begin position="1"/>
        <end position="83"/>
    </location>
</feature>
<keyword evidence="2" id="KW-0723">Serine/threonine-protein kinase</keyword>
<feature type="region of interest" description="Disordered" evidence="10">
    <location>
        <begin position="136"/>
        <end position="199"/>
    </location>
</feature>
<feature type="compositionally biased region" description="Low complexity" evidence="10">
    <location>
        <begin position="30"/>
        <end position="70"/>
    </location>
</feature>
<evidence type="ECO:0000256" key="7">
    <source>
        <dbReference type="ARBA" id="ARBA00047899"/>
    </source>
</evidence>
<evidence type="ECO:0000256" key="4">
    <source>
        <dbReference type="ARBA" id="ARBA00022741"/>
    </source>
</evidence>
<feature type="compositionally biased region" description="Basic and acidic residues" evidence="10">
    <location>
        <begin position="159"/>
        <end position="174"/>
    </location>
</feature>
<organism evidence="12 13">
    <name type="scientific">Synchytrium microbalum</name>
    <dbReference type="NCBI Taxonomy" id="1806994"/>
    <lineage>
        <taxon>Eukaryota</taxon>
        <taxon>Fungi</taxon>
        <taxon>Fungi incertae sedis</taxon>
        <taxon>Chytridiomycota</taxon>
        <taxon>Chytridiomycota incertae sedis</taxon>
        <taxon>Chytridiomycetes</taxon>
        <taxon>Synchytriales</taxon>
        <taxon>Synchytriaceae</taxon>
        <taxon>Synchytrium</taxon>
    </lineage>
</organism>
<dbReference type="GO" id="GO:0005524">
    <property type="term" value="F:ATP binding"/>
    <property type="evidence" value="ECO:0007669"/>
    <property type="project" value="UniProtKB-UniRule"/>
</dbReference>
<evidence type="ECO:0000256" key="6">
    <source>
        <dbReference type="ARBA" id="ARBA00022840"/>
    </source>
</evidence>
<evidence type="ECO:0000256" key="10">
    <source>
        <dbReference type="SAM" id="MobiDB-lite"/>
    </source>
</evidence>
<dbReference type="InterPro" id="IPR008271">
    <property type="entry name" value="Ser/Thr_kinase_AS"/>
</dbReference>
<feature type="binding site" evidence="9">
    <location>
        <position position="348"/>
    </location>
    <ligand>
        <name>ATP</name>
        <dbReference type="ChEBI" id="CHEBI:30616"/>
    </ligand>
</feature>
<dbReference type="GeneID" id="42001324"/>
<dbReference type="PROSITE" id="PS50011">
    <property type="entry name" value="PROTEIN_KINASE_DOM"/>
    <property type="match status" value="1"/>
</dbReference>
<evidence type="ECO:0000313" key="13">
    <source>
        <dbReference type="Proteomes" id="UP000319731"/>
    </source>
</evidence>
<evidence type="ECO:0000256" key="1">
    <source>
        <dbReference type="ARBA" id="ARBA00012513"/>
    </source>
</evidence>
<keyword evidence="3" id="KW-0808">Transferase</keyword>
<evidence type="ECO:0000313" key="12">
    <source>
        <dbReference type="EMBL" id="TPX38295.1"/>
    </source>
</evidence>
<feature type="domain" description="Protein kinase" evidence="11">
    <location>
        <begin position="317"/>
        <end position="591"/>
    </location>
</feature>
<dbReference type="SUPFAM" id="SSF56112">
    <property type="entry name" value="Protein kinase-like (PK-like)"/>
    <property type="match status" value="1"/>
</dbReference>
<evidence type="ECO:0000256" key="2">
    <source>
        <dbReference type="ARBA" id="ARBA00022527"/>
    </source>
</evidence>
<keyword evidence="6 9" id="KW-0067">ATP-binding</keyword>
<name>A0A507CK77_9FUNG</name>
<dbReference type="STRING" id="1806994.A0A507CK77"/>
<accession>A0A507CK77</accession>
<comment type="caution">
    <text evidence="12">The sequence shown here is derived from an EMBL/GenBank/DDBJ whole genome shotgun (WGS) entry which is preliminary data.</text>
</comment>
<dbReference type="GO" id="GO:0005829">
    <property type="term" value="C:cytosol"/>
    <property type="evidence" value="ECO:0007669"/>
    <property type="project" value="TreeGrafter"/>
</dbReference>
<feature type="region of interest" description="Disordered" evidence="10">
    <location>
        <begin position="230"/>
        <end position="299"/>
    </location>
</feature>
<dbReference type="CDD" id="cd13994">
    <property type="entry name" value="STKc_HAL4_like"/>
    <property type="match status" value="1"/>
</dbReference>
<dbReference type="AlphaFoldDB" id="A0A507CK77"/>
<evidence type="ECO:0000256" key="3">
    <source>
        <dbReference type="ARBA" id="ARBA00022679"/>
    </source>
</evidence>
<dbReference type="EC" id="2.7.11.1" evidence="1"/>
<dbReference type="Proteomes" id="UP000319731">
    <property type="component" value="Unassembled WGS sequence"/>
</dbReference>
<dbReference type="InterPro" id="IPR017441">
    <property type="entry name" value="Protein_kinase_ATP_BS"/>
</dbReference>
<dbReference type="PROSITE" id="PS00108">
    <property type="entry name" value="PROTEIN_KINASE_ST"/>
    <property type="match status" value="1"/>
</dbReference>
<dbReference type="InterPro" id="IPR000719">
    <property type="entry name" value="Prot_kinase_dom"/>
</dbReference>
<keyword evidence="5" id="KW-0418">Kinase</keyword>
<gene>
    <name evidence="12" type="ORF">SmJEL517_g00097</name>
</gene>
<keyword evidence="13" id="KW-1185">Reference proteome</keyword>
<dbReference type="PANTHER" id="PTHR24343:SF558">
    <property type="entry name" value="PROTEIN KINASE DOMAIN-CONTAINING PROTEIN"/>
    <property type="match status" value="1"/>
</dbReference>
<dbReference type="GO" id="GO:0004674">
    <property type="term" value="F:protein serine/threonine kinase activity"/>
    <property type="evidence" value="ECO:0007669"/>
    <property type="project" value="UniProtKB-KW"/>
</dbReference>
<feature type="compositionally biased region" description="Polar residues" evidence="10">
    <location>
        <begin position="279"/>
        <end position="293"/>
    </location>
</feature>
<keyword evidence="4 9" id="KW-0547">Nucleotide-binding</keyword>
<dbReference type="OrthoDB" id="6513151at2759"/>
<evidence type="ECO:0000256" key="5">
    <source>
        <dbReference type="ARBA" id="ARBA00022777"/>
    </source>
</evidence>
<dbReference type="PROSITE" id="PS00107">
    <property type="entry name" value="PROTEIN_KINASE_ATP"/>
    <property type="match status" value="1"/>
</dbReference>
<dbReference type="EMBL" id="QEAO01000001">
    <property type="protein sequence ID" value="TPX38295.1"/>
    <property type="molecule type" value="Genomic_DNA"/>
</dbReference>
<reference evidence="12 13" key="1">
    <citation type="journal article" date="2019" name="Sci. Rep.">
        <title>Comparative genomics of chytrid fungi reveal insights into the obligate biotrophic and pathogenic lifestyle of Synchytrium endobioticum.</title>
        <authorList>
            <person name="van de Vossenberg B.T.L.H."/>
            <person name="Warris S."/>
            <person name="Nguyen H.D.T."/>
            <person name="van Gent-Pelzer M.P.E."/>
            <person name="Joly D.L."/>
            <person name="van de Geest H.C."/>
            <person name="Bonants P.J.M."/>
            <person name="Smith D.S."/>
            <person name="Levesque C.A."/>
            <person name="van der Lee T.A.J."/>
        </authorList>
    </citation>
    <scope>NUCLEOTIDE SEQUENCE [LARGE SCALE GENOMIC DNA]</scope>
    <source>
        <strain evidence="12 13">JEL517</strain>
    </source>
</reference>
<dbReference type="InterPro" id="IPR011009">
    <property type="entry name" value="Kinase-like_dom_sf"/>
</dbReference>
<dbReference type="SMART" id="SM00220">
    <property type="entry name" value="S_TKc"/>
    <property type="match status" value="1"/>
</dbReference>
<dbReference type="RefSeq" id="XP_031028009.1">
    <property type="nucleotide sequence ID" value="XM_031166027.1"/>
</dbReference>
<protein>
    <recommendedName>
        <fullName evidence="1">non-specific serine/threonine protein kinase</fullName>
        <ecNumber evidence="1">2.7.11.1</ecNumber>
    </recommendedName>
</protein>